<protein>
    <submittedName>
        <fullName evidence="2">Flagellar protein FlaG</fullName>
    </submittedName>
</protein>
<feature type="compositionally biased region" description="Polar residues" evidence="1">
    <location>
        <begin position="1"/>
        <end position="12"/>
    </location>
</feature>
<keyword evidence="2" id="KW-0282">Flagellum</keyword>
<name>A0AB39BPI6_9BACI</name>
<keyword evidence="2" id="KW-0969">Cilium</keyword>
<evidence type="ECO:0000256" key="1">
    <source>
        <dbReference type="SAM" id="MobiDB-lite"/>
    </source>
</evidence>
<accession>A0AB39BPI6</accession>
<dbReference type="RefSeq" id="WP_368503284.1">
    <property type="nucleotide sequence ID" value="NZ_CP162551.1"/>
</dbReference>
<reference evidence="2" key="1">
    <citation type="submission" date="2024-07" db="EMBL/GenBank/DDBJ databases">
        <title>Identification and characteristics of an arsenic-resistant bacterial isolate, which belongs to a novel species.</title>
        <authorList>
            <person name="Juszczyk A."/>
            <person name="Kowalczyk A."/>
            <person name="Was K."/>
            <person name="Kosowicz W."/>
            <person name="Budzyn A."/>
            <person name="Latowski D."/>
        </authorList>
    </citation>
    <scope>NUCLEOTIDE SEQUENCE</scope>
    <source>
        <strain evidence="2">As8PL</strain>
    </source>
</reference>
<dbReference type="EMBL" id="CP162551">
    <property type="protein sequence ID" value="XDI35741.1"/>
    <property type="molecule type" value="Genomic_DNA"/>
</dbReference>
<dbReference type="SUPFAM" id="SSF160214">
    <property type="entry name" value="FlaG-like"/>
    <property type="match status" value="1"/>
</dbReference>
<dbReference type="PANTHER" id="PTHR37166">
    <property type="entry name" value="PROTEIN FLAG"/>
    <property type="match status" value="1"/>
</dbReference>
<gene>
    <name evidence="2" type="ORF">AB3N04_13610</name>
</gene>
<dbReference type="Gene3D" id="3.30.160.170">
    <property type="entry name" value="FlaG-like"/>
    <property type="match status" value="1"/>
</dbReference>
<organism evidence="2">
    <name type="scientific">Alkalihalophilus sp. As8PL</name>
    <dbReference type="NCBI Taxonomy" id="3237103"/>
    <lineage>
        <taxon>Bacteria</taxon>
        <taxon>Bacillati</taxon>
        <taxon>Bacillota</taxon>
        <taxon>Bacilli</taxon>
        <taxon>Bacillales</taxon>
        <taxon>Bacillaceae</taxon>
        <taxon>Alkalihalophilus</taxon>
    </lineage>
</organism>
<dbReference type="Pfam" id="PF03646">
    <property type="entry name" value="FlaG"/>
    <property type="match status" value="1"/>
</dbReference>
<evidence type="ECO:0000313" key="2">
    <source>
        <dbReference type="EMBL" id="XDI35741.1"/>
    </source>
</evidence>
<keyword evidence="2" id="KW-0966">Cell projection</keyword>
<dbReference type="PANTHER" id="PTHR37166:SF1">
    <property type="entry name" value="PROTEIN FLAG"/>
    <property type="match status" value="1"/>
</dbReference>
<dbReference type="InterPro" id="IPR005186">
    <property type="entry name" value="FlaG"/>
</dbReference>
<dbReference type="AlphaFoldDB" id="A0AB39BPI6"/>
<proteinExistence type="predicted"/>
<feature type="region of interest" description="Disordered" evidence="1">
    <location>
        <begin position="1"/>
        <end position="20"/>
    </location>
</feature>
<sequence>MEIQSSATSQLPDWSKKTTFEKKPSDLIQKGIENVREERKQYHSKELLDDQVESMNELLKSSLTSVKFNVHEDLDRLYVQVVDLETEEVVKEIPPEQFLDMVASMLKHAGLIVDERI</sequence>
<dbReference type="InterPro" id="IPR035924">
    <property type="entry name" value="FlaG-like_sf"/>
</dbReference>